<evidence type="ECO:0000313" key="2">
    <source>
        <dbReference type="EMBL" id="GBP85075.1"/>
    </source>
</evidence>
<gene>
    <name evidence="2" type="ORF">EVAR_59829_1</name>
</gene>
<proteinExistence type="predicted"/>
<dbReference type="EMBL" id="BGZK01001715">
    <property type="protein sequence ID" value="GBP85075.1"/>
    <property type="molecule type" value="Genomic_DNA"/>
</dbReference>
<name>A0A4C1ZEP5_EUMVA</name>
<dbReference type="Proteomes" id="UP000299102">
    <property type="component" value="Unassembled WGS sequence"/>
</dbReference>
<evidence type="ECO:0000256" key="1">
    <source>
        <dbReference type="SAM" id="MobiDB-lite"/>
    </source>
</evidence>
<evidence type="ECO:0000313" key="3">
    <source>
        <dbReference type="Proteomes" id="UP000299102"/>
    </source>
</evidence>
<keyword evidence="3" id="KW-1185">Reference proteome</keyword>
<comment type="caution">
    <text evidence="2">The sequence shown here is derived from an EMBL/GenBank/DDBJ whole genome shotgun (WGS) entry which is preliminary data.</text>
</comment>
<accession>A0A4C1ZEP5</accession>
<reference evidence="2 3" key="1">
    <citation type="journal article" date="2019" name="Commun. Biol.">
        <title>The bagworm genome reveals a unique fibroin gene that provides high tensile strength.</title>
        <authorList>
            <person name="Kono N."/>
            <person name="Nakamura H."/>
            <person name="Ohtoshi R."/>
            <person name="Tomita M."/>
            <person name="Numata K."/>
            <person name="Arakawa K."/>
        </authorList>
    </citation>
    <scope>NUCLEOTIDE SEQUENCE [LARGE SCALE GENOMIC DNA]</scope>
</reference>
<protein>
    <submittedName>
        <fullName evidence="2">Uncharacterized protein</fullName>
    </submittedName>
</protein>
<dbReference type="AlphaFoldDB" id="A0A4C1ZEP5"/>
<feature type="region of interest" description="Disordered" evidence="1">
    <location>
        <begin position="1"/>
        <end position="27"/>
    </location>
</feature>
<organism evidence="2 3">
    <name type="scientific">Eumeta variegata</name>
    <name type="common">Bagworm moth</name>
    <name type="synonym">Eumeta japonica</name>
    <dbReference type="NCBI Taxonomy" id="151549"/>
    <lineage>
        <taxon>Eukaryota</taxon>
        <taxon>Metazoa</taxon>
        <taxon>Ecdysozoa</taxon>
        <taxon>Arthropoda</taxon>
        <taxon>Hexapoda</taxon>
        <taxon>Insecta</taxon>
        <taxon>Pterygota</taxon>
        <taxon>Neoptera</taxon>
        <taxon>Endopterygota</taxon>
        <taxon>Lepidoptera</taxon>
        <taxon>Glossata</taxon>
        <taxon>Ditrysia</taxon>
        <taxon>Tineoidea</taxon>
        <taxon>Psychidae</taxon>
        <taxon>Oiketicinae</taxon>
        <taxon>Eumeta</taxon>
    </lineage>
</organism>
<sequence length="245" mass="28256">MEFVLGDCRRGNPTPRPATGTPLERLRESTEDHWDIRSIDHASVFEIIDRLILMRSTPWGERFLLTEQPQLDIVAIREDDINMETRKGIKRRGRKFRRVNHKYPPSGGGRPPARGLELRHKSANVLFAPSNKSTIGLHILLPVALLRFYYENEWQPMAPREERGYYDAVLLVRKLTNYTKLSHVDGYDWMSRSPVTAPPRGGARARPRAGGKLLFLVRKTNVFRRRSFSVIFIEYKLFVGVSLCG</sequence>